<protein>
    <recommendedName>
        <fullName evidence="4">HMG box domain-containing protein</fullName>
    </recommendedName>
</protein>
<accession>A0ABR3FLE1</accession>
<sequence length="799" mass="87497">MPKRRKSAQNSTQAPDANGGTITSGTTNDDKNPSSTKKARGRETWAKGEKLELLLNYKEMFEKHPGAMYEQLTQEFIRRWGYDLDPDEAPDPGKVYVTKDINEFTGEERVAEEERRAQFKDTLRDKIGNAARYRWREKEKRADSQGMSMLLKSILNVLSDPPKKPVERQYYQKVYYPTRLKPGFDEYWKGRSKAAGDEKCRIKETNEYCDARWAKESEDFKAAMRKEMNENYAKEMKDHKDRMKWKDDAESYAKVWAKAPNLLPTIVLALAKVFGSGCSIFLYGPRADGEITVDSVSATIPGAISRKDLSEFCPEVNARMHATCQQFAEALFSKEYCKSRKVGEEVPTASFEGECNEAVGNIYRSVTGEQPVAISGPSLPTTCDVSPPSGSLNGNLAQVATSSPSAPLSSTPAPFSTANSSLHLPNGTFVNDDPTQMKCMTEGEWNSFFSKNGLPPHEQQSTGMVRNTEGLMMGPGAPGNQGIRGMNTLEHNQSFSQSFDSAILPPADGFPQFPSEPQTFSIAGQSFNLGTRTTNHDNDNFPSTSKYSTSNNHGYNDAAQHLTDASLMSPLRLSGDRRRQEAFNHQTGGTTDTNALRSPVHAHGAKDSDIPMSELPLQHHAYIEKPISSGKENRPIKRKSLDTEPITNTPPKRRRAKEVAPADEDVSGDDDGDAGPGAEADDETVDDLDLSVADRRATRNKVCPTKFSAGGPGTFGYPDTKTTSARASTTKASTKTKKASTKKASAKKAPAKKASTPTTAKKGGAAVGGKSARRGQKAARGNVTPVEEIPAAKKNARKR</sequence>
<evidence type="ECO:0000256" key="1">
    <source>
        <dbReference type="SAM" id="MobiDB-lite"/>
    </source>
</evidence>
<feature type="compositionally biased region" description="Basic residues" evidence="1">
    <location>
        <begin position="734"/>
        <end position="751"/>
    </location>
</feature>
<feature type="compositionally biased region" description="Polar residues" evidence="1">
    <location>
        <begin position="8"/>
        <end position="27"/>
    </location>
</feature>
<feature type="region of interest" description="Disordered" evidence="1">
    <location>
        <begin position="1"/>
        <end position="45"/>
    </location>
</feature>
<name>A0ABR3FLE1_9AGAR</name>
<feature type="compositionally biased region" description="Low complexity" evidence="1">
    <location>
        <begin position="400"/>
        <end position="418"/>
    </location>
</feature>
<evidence type="ECO:0008006" key="4">
    <source>
        <dbReference type="Google" id="ProtNLM"/>
    </source>
</evidence>
<proteinExistence type="predicted"/>
<feature type="compositionally biased region" description="Acidic residues" evidence="1">
    <location>
        <begin position="661"/>
        <end position="689"/>
    </location>
</feature>
<reference evidence="2 3" key="1">
    <citation type="submission" date="2024-02" db="EMBL/GenBank/DDBJ databases">
        <title>A draft genome for the cacao thread blight pathogen Marasmius crinis-equi.</title>
        <authorList>
            <person name="Cohen S.P."/>
            <person name="Baruah I.K."/>
            <person name="Amoako-Attah I."/>
            <person name="Bukari Y."/>
            <person name="Meinhardt L.W."/>
            <person name="Bailey B.A."/>
        </authorList>
    </citation>
    <scope>NUCLEOTIDE SEQUENCE [LARGE SCALE GENOMIC DNA]</scope>
    <source>
        <strain evidence="2 3">GH-76</strain>
    </source>
</reference>
<gene>
    <name evidence="2" type="ORF">V5O48_005833</name>
</gene>
<feature type="compositionally biased region" description="Low complexity" evidence="1">
    <location>
        <begin position="752"/>
        <end position="770"/>
    </location>
</feature>
<feature type="compositionally biased region" description="Low complexity" evidence="1">
    <location>
        <begin position="720"/>
        <end position="733"/>
    </location>
</feature>
<evidence type="ECO:0000313" key="3">
    <source>
        <dbReference type="Proteomes" id="UP001465976"/>
    </source>
</evidence>
<comment type="caution">
    <text evidence="2">The sequence shown here is derived from an EMBL/GenBank/DDBJ whole genome shotgun (WGS) entry which is preliminary data.</text>
</comment>
<feature type="compositionally biased region" description="Basic and acidic residues" evidence="1">
    <location>
        <begin position="631"/>
        <end position="642"/>
    </location>
</feature>
<organism evidence="2 3">
    <name type="scientific">Marasmius crinis-equi</name>
    <dbReference type="NCBI Taxonomy" id="585013"/>
    <lineage>
        <taxon>Eukaryota</taxon>
        <taxon>Fungi</taxon>
        <taxon>Dikarya</taxon>
        <taxon>Basidiomycota</taxon>
        <taxon>Agaricomycotina</taxon>
        <taxon>Agaricomycetes</taxon>
        <taxon>Agaricomycetidae</taxon>
        <taxon>Agaricales</taxon>
        <taxon>Marasmiineae</taxon>
        <taxon>Marasmiaceae</taxon>
        <taxon>Marasmius</taxon>
    </lineage>
</organism>
<feature type="region of interest" description="Disordered" evidence="1">
    <location>
        <begin position="623"/>
        <end position="799"/>
    </location>
</feature>
<feature type="region of interest" description="Disordered" evidence="1">
    <location>
        <begin position="579"/>
        <end position="611"/>
    </location>
</feature>
<feature type="compositionally biased region" description="Polar residues" evidence="1">
    <location>
        <begin position="583"/>
        <end position="596"/>
    </location>
</feature>
<evidence type="ECO:0000313" key="2">
    <source>
        <dbReference type="EMBL" id="KAL0576142.1"/>
    </source>
</evidence>
<dbReference type="EMBL" id="JBAHYK010000244">
    <property type="protein sequence ID" value="KAL0576142.1"/>
    <property type="molecule type" value="Genomic_DNA"/>
</dbReference>
<keyword evidence="3" id="KW-1185">Reference proteome</keyword>
<feature type="region of interest" description="Disordered" evidence="1">
    <location>
        <begin position="398"/>
        <end position="419"/>
    </location>
</feature>
<dbReference type="Proteomes" id="UP001465976">
    <property type="component" value="Unassembled WGS sequence"/>
</dbReference>